<gene>
    <name evidence="3" type="ORF">H4Q32_025027</name>
</gene>
<feature type="compositionally biased region" description="Polar residues" evidence="2">
    <location>
        <begin position="357"/>
        <end position="368"/>
    </location>
</feature>
<protein>
    <submittedName>
        <fullName evidence="3">tRNA-2-methylthio-N(6)-dimethylallyladenosine synthase</fullName>
    </submittedName>
</protein>
<evidence type="ECO:0000256" key="2">
    <source>
        <dbReference type="SAM" id="MobiDB-lite"/>
    </source>
</evidence>
<dbReference type="PANTHER" id="PTHR47331:SF3">
    <property type="match status" value="1"/>
</dbReference>
<name>A0ABQ8L4R5_LABRO</name>
<reference evidence="3 4" key="1">
    <citation type="submission" date="2022-01" db="EMBL/GenBank/DDBJ databases">
        <title>A high-quality chromosome-level genome assembly of rohu carp, Labeo rohita.</title>
        <authorList>
            <person name="Arick M.A. II"/>
            <person name="Hsu C.-Y."/>
            <person name="Magbanua Z."/>
            <person name="Pechanova O."/>
            <person name="Grover C."/>
            <person name="Miller E."/>
            <person name="Thrash A."/>
            <person name="Ezzel L."/>
            <person name="Alam S."/>
            <person name="Benzie J."/>
            <person name="Hamilton M."/>
            <person name="Karsi A."/>
            <person name="Lawrence M.L."/>
            <person name="Peterson D.G."/>
        </authorList>
    </citation>
    <scope>NUCLEOTIDE SEQUENCE [LARGE SCALE GENOMIC DNA]</scope>
    <source>
        <strain evidence="4">BAU-BD-2019</strain>
        <tissue evidence="3">Blood</tissue>
    </source>
</reference>
<dbReference type="PANTHER" id="PTHR47331">
    <property type="entry name" value="PHD-TYPE DOMAIN-CONTAINING PROTEIN"/>
    <property type="match status" value="1"/>
</dbReference>
<evidence type="ECO:0000256" key="1">
    <source>
        <dbReference type="SAM" id="Coils"/>
    </source>
</evidence>
<dbReference type="Proteomes" id="UP000830375">
    <property type="component" value="Unassembled WGS sequence"/>
</dbReference>
<evidence type="ECO:0000313" key="3">
    <source>
        <dbReference type="EMBL" id="KAI2645329.1"/>
    </source>
</evidence>
<organism evidence="3 4">
    <name type="scientific">Labeo rohita</name>
    <name type="common">Indian major carp</name>
    <name type="synonym">Cyprinus rohita</name>
    <dbReference type="NCBI Taxonomy" id="84645"/>
    <lineage>
        <taxon>Eukaryota</taxon>
        <taxon>Metazoa</taxon>
        <taxon>Chordata</taxon>
        <taxon>Craniata</taxon>
        <taxon>Vertebrata</taxon>
        <taxon>Euteleostomi</taxon>
        <taxon>Actinopterygii</taxon>
        <taxon>Neopterygii</taxon>
        <taxon>Teleostei</taxon>
        <taxon>Ostariophysi</taxon>
        <taxon>Cypriniformes</taxon>
        <taxon>Cyprinidae</taxon>
        <taxon>Labeoninae</taxon>
        <taxon>Labeonini</taxon>
        <taxon>Labeo</taxon>
    </lineage>
</organism>
<evidence type="ECO:0000313" key="4">
    <source>
        <dbReference type="Proteomes" id="UP000830375"/>
    </source>
</evidence>
<dbReference type="EMBL" id="JACTAM010002275">
    <property type="protein sequence ID" value="KAI2645329.1"/>
    <property type="molecule type" value="Genomic_DNA"/>
</dbReference>
<feature type="coiled-coil region" evidence="1">
    <location>
        <begin position="5"/>
        <end position="57"/>
    </location>
</feature>
<proteinExistence type="predicted"/>
<comment type="caution">
    <text evidence="3">The sequence shown here is derived from an EMBL/GenBank/DDBJ whole genome shotgun (WGS) entry which is preliminary data.</text>
</comment>
<sequence length="368" mass="41865">MAALKQKHILEVQEEQIRLDQEELRKKREHLRREKEQLALEAELKVTNAKLEVLEINSKCASKTSDGMNFYLERSETQETYELNPNAERFMPTNKNSEPPSSHLLNSVAAGVKPKHVVIQPPIPNVIPISQGQSHIQALVLQNAHDNNQSTNSSDILNIMQRQNEITALLVQQNTASALPMRSIPVFDEQYTRGQPRNIVRSCQHLPSESGYQRAKALLIEHFGSEHKISSAYMDKINNWLSIKPEDVNALQSFALFLRGCSNIVHHIKYMKELDMPANLRTILMKLPYKLREKWRNVACDILEQTGSRAVFVDFVNFIEKQVKIVSDPLFGNINDVPPASHTKQSTQAKQKRKSGTFATSVNTIKDN</sequence>
<feature type="region of interest" description="Disordered" evidence="2">
    <location>
        <begin position="337"/>
        <end position="368"/>
    </location>
</feature>
<keyword evidence="4" id="KW-1185">Reference proteome</keyword>
<keyword evidence="1" id="KW-0175">Coiled coil</keyword>
<accession>A0ABQ8L4R5</accession>